<evidence type="ECO:0000256" key="2">
    <source>
        <dbReference type="ARBA" id="ARBA00022638"/>
    </source>
</evidence>
<keyword evidence="2" id="KW-0081">Bacteriolytic enzyme</keyword>
<evidence type="ECO:0000313" key="4">
    <source>
        <dbReference type="EMBL" id="SEC95180.1"/>
    </source>
</evidence>
<protein>
    <submittedName>
        <fullName evidence="4">Toxin homologue of phage lysozyme</fullName>
    </submittedName>
</protein>
<dbReference type="AlphaFoldDB" id="A0A1H4WQ66"/>
<dbReference type="CDD" id="cd16902">
    <property type="entry name" value="pesticin_lyz"/>
    <property type="match status" value="1"/>
</dbReference>
<sequence>MSRYAIDFSFIAALEGGAMTRGYVPDAANSKSGVTVGTGFDLGQRGVQDLQALNLPADLVRRLTPYLGLTGLKAKQFLDGQPLSISSDEAELIDEAYKAPFVDRLAAAYTQASGLDFAQLPAPMQTVIASVAFQYGNLASRTPKFWAQVVARDWKSALANLRNFGDSYGTRRRKEADLLNSQLGS</sequence>
<keyword evidence="5" id="KW-1185">Reference proteome</keyword>
<feature type="domain" description="Pesticin C-terminal" evidence="3">
    <location>
        <begin position="6"/>
        <end position="155"/>
    </location>
</feature>
<dbReference type="Proteomes" id="UP000198982">
    <property type="component" value="Unassembled WGS sequence"/>
</dbReference>
<keyword evidence="1" id="KW-0929">Antimicrobial</keyword>
<name>A0A1H4WQ66_9PSED</name>
<dbReference type="InterPro" id="IPR023346">
    <property type="entry name" value="Lysozyme-like_dom_sf"/>
</dbReference>
<reference evidence="5" key="1">
    <citation type="submission" date="2016-10" db="EMBL/GenBank/DDBJ databases">
        <authorList>
            <person name="Varghese N."/>
            <person name="Submissions S."/>
        </authorList>
    </citation>
    <scope>NUCLEOTIDE SEQUENCE [LARGE SCALE GENOMIC DNA]</scope>
    <source>
        <strain evidence="5">DSM 9751</strain>
    </source>
</reference>
<dbReference type="EMBL" id="FNTJ01000002">
    <property type="protein sequence ID" value="SEC95180.1"/>
    <property type="molecule type" value="Genomic_DNA"/>
</dbReference>
<dbReference type="InterPro" id="IPR023347">
    <property type="entry name" value="Lysozyme_dom_sf"/>
</dbReference>
<evidence type="ECO:0000259" key="3">
    <source>
        <dbReference type="Pfam" id="PF16754"/>
    </source>
</evidence>
<evidence type="ECO:0000313" key="5">
    <source>
        <dbReference type="Proteomes" id="UP000198982"/>
    </source>
</evidence>
<dbReference type="GO" id="GO:0042742">
    <property type="term" value="P:defense response to bacterium"/>
    <property type="evidence" value="ECO:0007669"/>
    <property type="project" value="UniProtKB-KW"/>
</dbReference>
<dbReference type="Gene3D" id="1.10.530.40">
    <property type="match status" value="1"/>
</dbReference>
<gene>
    <name evidence="4" type="ORF">SAMN05216178_5529</name>
</gene>
<proteinExistence type="predicted"/>
<dbReference type="InterPro" id="IPR031922">
    <property type="entry name" value="Pesticin_C"/>
</dbReference>
<dbReference type="RefSeq" id="WP_092319425.1">
    <property type="nucleotide sequence ID" value="NZ_FNTJ01000002.1"/>
</dbReference>
<evidence type="ECO:0000256" key="1">
    <source>
        <dbReference type="ARBA" id="ARBA00022529"/>
    </source>
</evidence>
<dbReference type="GO" id="GO:0031640">
    <property type="term" value="P:killing of cells of another organism"/>
    <property type="evidence" value="ECO:0007669"/>
    <property type="project" value="UniProtKB-KW"/>
</dbReference>
<dbReference type="Pfam" id="PF16754">
    <property type="entry name" value="Pesticin"/>
    <property type="match status" value="1"/>
</dbReference>
<organism evidence="4 5">
    <name type="scientific">Pseudomonas saponiphila</name>
    <dbReference type="NCBI Taxonomy" id="556534"/>
    <lineage>
        <taxon>Bacteria</taxon>
        <taxon>Pseudomonadati</taxon>
        <taxon>Pseudomonadota</taxon>
        <taxon>Gammaproteobacteria</taxon>
        <taxon>Pseudomonadales</taxon>
        <taxon>Pseudomonadaceae</taxon>
        <taxon>Pseudomonas</taxon>
    </lineage>
</organism>
<dbReference type="SUPFAM" id="SSF53955">
    <property type="entry name" value="Lysozyme-like"/>
    <property type="match status" value="1"/>
</dbReference>
<accession>A0A1H4WQ66</accession>
<dbReference type="GO" id="GO:0003796">
    <property type="term" value="F:lysozyme activity"/>
    <property type="evidence" value="ECO:0007669"/>
    <property type="project" value="InterPro"/>
</dbReference>